<evidence type="ECO:0000313" key="2">
    <source>
        <dbReference type="Proteomes" id="UP000724584"/>
    </source>
</evidence>
<proteinExistence type="predicted"/>
<dbReference type="EMBL" id="JAGIZQ010000001">
    <property type="protein sequence ID" value="KAH6650918.1"/>
    <property type="molecule type" value="Genomic_DNA"/>
</dbReference>
<name>A0ACB7PSM3_9PEZI</name>
<protein>
    <submittedName>
        <fullName evidence="1">Uncharacterized protein</fullName>
    </submittedName>
</protein>
<gene>
    <name evidence="1" type="ORF">F5144DRAFT_638270</name>
</gene>
<organism evidence="1 2">
    <name type="scientific">Chaetomium tenue</name>
    <dbReference type="NCBI Taxonomy" id="1854479"/>
    <lineage>
        <taxon>Eukaryota</taxon>
        <taxon>Fungi</taxon>
        <taxon>Dikarya</taxon>
        <taxon>Ascomycota</taxon>
        <taxon>Pezizomycotina</taxon>
        <taxon>Sordariomycetes</taxon>
        <taxon>Sordariomycetidae</taxon>
        <taxon>Sordariales</taxon>
        <taxon>Chaetomiaceae</taxon>
        <taxon>Chaetomium</taxon>
    </lineage>
</organism>
<sequence>MTRSLQPSPAMDMLLGDDMGGETTGLSGEDSEVVDIDDDELDRAIKATPPHPEYALELEVRRRQARRVLPGLRGSPGASVPHIRSRSAGGGGRGSRKLGRLDDLSERLWSIPLCPGTGDFQDGDPIAEGPDWEVARLDTIIKFLAEEDVDRCIGWEPKFEEIVSYLEWLALEDADSQLDHARPQTQAMFNDAVTKAKAHVLFEQHRYNPTTIEFTKPSKTPFRSTRLGWMVNAQNWPLPSHNPVPNRRNLLPRPILPHIPGPVNRMLIDRPESDRLYNKLAKDQREWWHRIAITRLAVIPPDAENASERDNLAYHEDQAFTAFTRSSSTTPWITTDATGTTILPNNRRVRPGAPVDYAQERGTRRATLQHILRTLPTTPPTIPHHAHLLLPTPAATLRRILTLADNPAWTHPALPPSQLPPQQQLETMPHTIAYRARLAALQKRRERARCAVGDAAAQCGEWRAGGEGGSVAAVGGAGRALLGMVLGLVERGVGGEFVGGWGAPVWLAPDEWDVVEGRRVPRYLDAGEVEWLRFLGGECVNGLNYTGRFLPDTPRDKYRLFQLFAKKVKKLLDDKNPEGLFSSHDASVEVEDLLKAINAGKDSSAVVKHEFKPHDACKWLDRMKDRGYLRFRLDPTCYGVVRRPLCDYFPEHRVIWPRQTPTGDYKRPNYGPDSIADWDTVINEGEEANINEGSDIWEFFQALAFRLGYTISMLEQDRRQHPPQPIPATHLCDSIRAWSRTCARLERTTPPSPTAAPATISPTTAASTAATTSQPTPDELDFIRTQLINELHLNQTMLAPGRAQHYLDASGTHQTILVRDHNWDWAAITAAGRAGEKEKQSKSKKGKKEGKTKTKRRQFWSINRWPVEDGGAGYLTAEAARAVREDAYADPAVGYDPAGVDRTTEWWYLRPKLQRYRQEKVVFRKGPAVYPVGDTRLQREVVRERMVEMVERATGLDMEEPTWGGALMAGLNPFSRSPSRAEDREAEGKLPPVKPGDIPRSWDPVAEAERRAAVQTESDYETEEDIDEEDEVGSVDVPMTGMGGSWIAV</sequence>
<reference evidence="1 2" key="1">
    <citation type="journal article" date="2021" name="Nat. Commun.">
        <title>Genetic determinants of endophytism in the Arabidopsis root mycobiome.</title>
        <authorList>
            <person name="Mesny F."/>
            <person name="Miyauchi S."/>
            <person name="Thiergart T."/>
            <person name="Pickel B."/>
            <person name="Atanasova L."/>
            <person name="Karlsson M."/>
            <person name="Huettel B."/>
            <person name="Barry K.W."/>
            <person name="Haridas S."/>
            <person name="Chen C."/>
            <person name="Bauer D."/>
            <person name="Andreopoulos W."/>
            <person name="Pangilinan J."/>
            <person name="LaButti K."/>
            <person name="Riley R."/>
            <person name="Lipzen A."/>
            <person name="Clum A."/>
            <person name="Drula E."/>
            <person name="Henrissat B."/>
            <person name="Kohler A."/>
            <person name="Grigoriev I.V."/>
            <person name="Martin F.M."/>
            <person name="Hacquard S."/>
        </authorList>
    </citation>
    <scope>NUCLEOTIDE SEQUENCE [LARGE SCALE GENOMIC DNA]</scope>
    <source>
        <strain evidence="1 2">MPI-SDFR-AT-0079</strain>
    </source>
</reference>
<comment type="caution">
    <text evidence="1">The sequence shown here is derived from an EMBL/GenBank/DDBJ whole genome shotgun (WGS) entry which is preliminary data.</text>
</comment>
<dbReference type="Proteomes" id="UP000724584">
    <property type="component" value="Unassembled WGS sequence"/>
</dbReference>
<accession>A0ACB7PSM3</accession>
<keyword evidence="2" id="KW-1185">Reference proteome</keyword>
<evidence type="ECO:0000313" key="1">
    <source>
        <dbReference type="EMBL" id="KAH6650918.1"/>
    </source>
</evidence>